<accession>A0A0F9RL60</accession>
<name>A0A0F9RL60_9ZZZZ</name>
<gene>
    <name evidence="1" type="ORF">LCGC14_0960190</name>
</gene>
<protein>
    <submittedName>
        <fullName evidence="1">Uncharacterized protein</fullName>
    </submittedName>
</protein>
<dbReference type="EMBL" id="LAZR01003470">
    <property type="protein sequence ID" value="KKN17993.1"/>
    <property type="molecule type" value="Genomic_DNA"/>
</dbReference>
<proteinExistence type="predicted"/>
<dbReference type="AlphaFoldDB" id="A0A0F9RL60"/>
<evidence type="ECO:0000313" key="1">
    <source>
        <dbReference type="EMBL" id="KKN17993.1"/>
    </source>
</evidence>
<organism evidence="1">
    <name type="scientific">marine sediment metagenome</name>
    <dbReference type="NCBI Taxonomy" id="412755"/>
    <lineage>
        <taxon>unclassified sequences</taxon>
        <taxon>metagenomes</taxon>
        <taxon>ecological metagenomes</taxon>
    </lineage>
</organism>
<comment type="caution">
    <text evidence="1">The sequence shown here is derived from an EMBL/GenBank/DDBJ whole genome shotgun (WGS) entry which is preliminary data.</text>
</comment>
<reference evidence="1" key="1">
    <citation type="journal article" date="2015" name="Nature">
        <title>Complex archaea that bridge the gap between prokaryotes and eukaryotes.</title>
        <authorList>
            <person name="Spang A."/>
            <person name="Saw J.H."/>
            <person name="Jorgensen S.L."/>
            <person name="Zaremba-Niedzwiedzka K."/>
            <person name="Martijn J."/>
            <person name="Lind A.E."/>
            <person name="van Eijk R."/>
            <person name="Schleper C."/>
            <person name="Guy L."/>
            <person name="Ettema T.J."/>
        </authorList>
    </citation>
    <scope>NUCLEOTIDE SEQUENCE</scope>
</reference>
<sequence>MSSETRYSGSVLRIRSYGGSVRVTCSSNVGQGNAGVSLPCCGCWVSPAIGNTEVVKMNIDVAASAILGIDLQRQYISGTSAGGAAQPLFVPIDDLSKLYFYSVDANAIIDLTYLL</sequence>